<accession>A0A1U8LX98</accession>
<dbReference type="GeneID" id="107931786"/>
<reference evidence="3" key="2">
    <citation type="submission" date="2025-08" db="UniProtKB">
        <authorList>
            <consortium name="RefSeq"/>
        </authorList>
    </citation>
    <scope>IDENTIFICATION</scope>
</reference>
<protein>
    <submittedName>
        <fullName evidence="3">Uncharacterized protein</fullName>
    </submittedName>
</protein>
<dbReference type="PANTHER" id="PTHR36792:SF12">
    <property type="match status" value="1"/>
</dbReference>
<evidence type="ECO:0000313" key="3">
    <source>
        <dbReference type="RefSeq" id="XP_016719206.1"/>
    </source>
</evidence>
<dbReference type="PANTHER" id="PTHR36792">
    <property type="entry name" value="EXPRESSED PROTEIN"/>
    <property type="match status" value="1"/>
</dbReference>
<keyword evidence="2" id="KW-1185">Reference proteome</keyword>
<dbReference type="AlphaFoldDB" id="A0A1U8LX98"/>
<name>A0A1U8LX98_GOSHI</name>
<dbReference type="PaxDb" id="3635-A0A1U8LX98"/>
<gene>
    <name evidence="3" type="primary">LOC107931786</name>
</gene>
<dbReference type="RefSeq" id="XP_016719206.1">
    <property type="nucleotide sequence ID" value="XM_016863717.2"/>
</dbReference>
<dbReference type="OrthoDB" id="961052at2759"/>
<feature type="region of interest" description="Disordered" evidence="1">
    <location>
        <begin position="34"/>
        <end position="55"/>
    </location>
</feature>
<evidence type="ECO:0000256" key="1">
    <source>
        <dbReference type="SAM" id="MobiDB-lite"/>
    </source>
</evidence>
<dbReference type="Proteomes" id="UP000818029">
    <property type="component" value="Chromosome D10"/>
</dbReference>
<organism evidence="2 3">
    <name type="scientific">Gossypium hirsutum</name>
    <name type="common">Upland cotton</name>
    <name type="synonym">Gossypium mexicanum</name>
    <dbReference type="NCBI Taxonomy" id="3635"/>
    <lineage>
        <taxon>Eukaryota</taxon>
        <taxon>Viridiplantae</taxon>
        <taxon>Streptophyta</taxon>
        <taxon>Embryophyta</taxon>
        <taxon>Tracheophyta</taxon>
        <taxon>Spermatophyta</taxon>
        <taxon>Magnoliopsida</taxon>
        <taxon>eudicotyledons</taxon>
        <taxon>Gunneridae</taxon>
        <taxon>Pentapetalae</taxon>
        <taxon>rosids</taxon>
        <taxon>malvids</taxon>
        <taxon>Malvales</taxon>
        <taxon>Malvaceae</taxon>
        <taxon>Malvoideae</taxon>
        <taxon>Gossypium</taxon>
    </lineage>
</organism>
<dbReference type="STRING" id="3635.A0A1U8LX98"/>
<reference evidence="2" key="1">
    <citation type="journal article" date="2020" name="Nat. Genet.">
        <title>Genomic diversifications of five Gossypium allopolyploid species and their impact on cotton improvement.</title>
        <authorList>
            <person name="Chen Z.J."/>
            <person name="Sreedasyam A."/>
            <person name="Ando A."/>
            <person name="Song Q."/>
            <person name="De Santiago L.M."/>
            <person name="Hulse-Kemp A.M."/>
            <person name="Ding M."/>
            <person name="Ye W."/>
            <person name="Kirkbride R.C."/>
            <person name="Jenkins J."/>
            <person name="Plott C."/>
            <person name="Lovell J."/>
            <person name="Lin Y.M."/>
            <person name="Vaughn R."/>
            <person name="Liu B."/>
            <person name="Simpson S."/>
            <person name="Scheffler B.E."/>
            <person name="Wen L."/>
            <person name="Saski C.A."/>
            <person name="Grover C.E."/>
            <person name="Hu G."/>
            <person name="Conover J.L."/>
            <person name="Carlson J.W."/>
            <person name="Shu S."/>
            <person name="Boston L.B."/>
            <person name="Williams M."/>
            <person name="Peterson D.G."/>
            <person name="McGee K."/>
            <person name="Jones D.C."/>
            <person name="Wendel J.F."/>
            <person name="Stelly D.M."/>
            <person name="Grimwood J."/>
            <person name="Schmutz J."/>
        </authorList>
    </citation>
    <scope>NUCLEOTIDE SEQUENCE [LARGE SCALE GENOMIC DNA]</scope>
    <source>
        <strain evidence="2">cv. TM-1</strain>
    </source>
</reference>
<dbReference type="KEGG" id="ghi:107931786"/>
<evidence type="ECO:0000313" key="2">
    <source>
        <dbReference type="Proteomes" id="UP000818029"/>
    </source>
</evidence>
<proteinExistence type="predicted"/>
<sequence>MRKSNERSRLYKSSPIKQASLNVTRKTHIEKPSFIPRKSESKLGSERVKQQEMDNRVDPDRISLARVVSRLVKVWFDNALKEAKAGDTNMQVLVGQMNCNGFGVPKDIQKVIIYACLVLAINAFKRAKLIHFCSFSIEVAAVF</sequence>